<dbReference type="Gene3D" id="2.40.170.20">
    <property type="entry name" value="TonB-dependent receptor, beta-barrel domain"/>
    <property type="match status" value="1"/>
</dbReference>
<feature type="domain" description="TonB-dependent receptor plug" evidence="15">
    <location>
        <begin position="59"/>
        <end position="168"/>
    </location>
</feature>
<sequence length="802" mass="88532">MKQDQRKYHTTYLSRAIQSALLISVSFCASAQQETPDSEAKAAGVERIEVTANRQSQDLQEVSSSVSALGADDILRNGIENISGLENVVPGLRIGSSGGEVRPAMRGARTNEVGVAGTGIAEQVVGIFQDGIYVPTTTGGLGAYVDIERIEVLRGPQGTLYGRNTFAGSINVISKQPELGYTSGSVKLTHGSYDRSAYEAILNLPLSDKAATRFVMSHDRHDGMIENHFLPGSSDDLREKNQFYLRNTTKYEFSDDVTALLRLDYSKKDANSEAIWGYQQIAGYQISETSPGSGVYNPIATVTPGHIYQPADAERDDEGPYDVYRNAVSFDNQEAWSATLTLDWAMDWANAKWTTNYSELSGEQFYDNDYSDGGLDFVGGFGRQDDQKAFSTELQLSSVESDSPFSWIAGVYLFSQEADWEWLWREDTTGNGEPDSITVPSWGNPNHDPHEVDSVAVFGQARYQLNDSNRLLVGLRYNKDEKTFTGDSIPDWDDSAVLWKLAYELDVAKDMMVYASAATGYRTGGANDARVVARGADPLYDNEEVISYEIGLKSFLFDNTVRFNVSAFANQYDDVKAQLFAVSCNDTTTDLTVAQCVSTGVSTTFEYYENGGQVDTYGLEADLEWRPLSELTLNATLALLNAEFADDFAVGNSQLQPLLGLGNVDGRQDINDPNSQFSFAGYSPAMSPDYTLGLSARYEYSLPNGGYLTPYLHVNFVDDHYAFDINIPETKVDAHAMVTARISWEVNENLNVDFFANNLTDEEVLTRAVVQSQVLNGLPINSIQANWNNPRTYGVSLQYKFD</sequence>
<keyword evidence="2 11" id="KW-0813">Transport</keyword>
<dbReference type="Pfam" id="PF07715">
    <property type="entry name" value="Plug"/>
    <property type="match status" value="1"/>
</dbReference>
<comment type="similarity">
    <text evidence="11 12">Belongs to the TonB-dependent receptor family.</text>
</comment>
<evidence type="ECO:0000256" key="9">
    <source>
        <dbReference type="ARBA" id="ARBA00023136"/>
    </source>
</evidence>
<protein>
    <submittedName>
        <fullName evidence="17">TonB dependent receptor family protein</fullName>
    </submittedName>
</protein>
<gene>
    <name evidence="16" type="ORF">ALFOR1_40638</name>
    <name evidence="17" type="ORF">BFV95_3370</name>
</gene>
<evidence type="ECO:0000256" key="10">
    <source>
        <dbReference type="ARBA" id="ARBA00023237"/>
    </source>
</evidence>
<keyword evidence="8 12" id="KW-0798">TonB box</keyword>
<name>A0A1E7DB04_ALTMA</name>
<dbReference type="RefSeq" id="WP_014950639.1">
    <property type="nucleotide sequence ID" value="NZ_CP018321.1"/>
</dbReference>
<evidence type="ECO:0000256" key="13">
    <source>
        <dbReference type="SAM" id="SignalP"/>
    </source>
</evidence>
<organism evidence="17 18">
    <name type="scientific">Alteromonas macleodii</name>
    <name type="common">Pseudoalteromonas macleodii</name>
    <dbReference type="NCBI Taxonomy" id="28108"/>
    <lineage>
        <taxon>Bacteria</taxon>
        <taxon>Pseudomonadati</taxon>
        <taxon>Pseudomonadota</taxon>
        <taxon>Gammaproteobacteria</taxon>
        <taxon>Alteromonadales</taxon>
        <taxon>Alteromonadaceae</taxon>
        <taxon>Alteromonas/Salinimonas group</taxon>
        <taxon>Alteromonas</taxon>
    </lineage>
</organism>
<comment type="subcellular location">
    <subcellularLocation>
        <location evidence="1 11">Cell outer membrane</location>
        <topology evidence="1 11">Multi-pass membrane protein</topology>
    </subcellularLocation>
</comment>
<feature type="signal peptide" evidence="13">
    <location>
        <begin position="1"/>
        <end position="31"/>
    </location>
</feature>
<dbReference type="InterPro" id="IPR039426">
    <property type="entry name" value="TonB-dep_rcpt-like"/>
</dbReference>
<dbReference type="GO" id="GO:0006826">
    <property type="term" value="P:iron ion transport"/>
    <property type="evidence" value="ECO:0007669"/>
    <property type="project" value="UniProtKB-KW"/>
</dbReference>
<reference evidence="16 19" key="2">
    <citation type="submission" date="2020-06" db="EMBL/GenBank/DDBJ databases">
        <authorList>
            <person name="Duchaud E."/>
        </authorList>
    </citation>
    <scope>NUCLEOTIDE SEQUENCE [LARGE SCALE GENOMIC DNA]</scope>
    <source>
        <strain evidence="16">Alteromonas fortis</strain>
    </source>
</reference>
<accession>A0A1E7DB04</accession>
<dbReference type="Proteomes" id="UP000509458">
    <property type="component" value="Chromosome"/>
</dbReference>
<evidence type="ECO:0000256" key="1">
    <source>
        <dbReference type="ARBA" id="ARBA00004571"/>
    </source>
</evidence>
<evidence type="ECO:0000313" key="19">
    <source>
        <dbReference type="Proteomes" id="UP000509458"/>
    </source>
</evidence>
<keyword evidence="5 11" id="KW-0812">Transmembrane</keyword>
<keyword evidence="18" id="KW-1185">Reference proteome</keyword>
<dbReference type="EMBL" id="MIPY01000021">
    <property type="protein sequence ID" value="OES29203.1"/>
    <property type="molecule type" value="Genomic_DNA"/>
</dbReference>
<evidence type="ECO:0000256" key="5">
    <source>
        <dbReference type="ARBA" id="ARBA00022692"/>
    </source>
</evidence>
<dbReference type="PANTHER" id="PTHR32552:SF81">
    <property type="entry name" value="TONB-DEPENDENT OUTER MEMBRANE RECEPTOR"/>
    <property type="match status" value="1"/>
</dbReference>
<keyword evidence="10 11" id="KW-0998">Cell outer membrane</keyword>
<evidence type="ECO:0000256" key="3">
    <source>
        <dbReference type="ARBA" id="ARBA00022452"/>
    </source>
</evidence>
<evidence type="ECO:0000259" key="14">
    <source>
        <dbReference type="Pfam" id="PF00593"/>
    </source>
</evidence>
<keyword evidence="9 11" id="KW-0472">Membrane</keyword>
<evidence type="ECO:0000256" key="4">
    <source>
        <dbReference type="ARBA" id="ARBA00022496"/>
    </source>
</evidence>
<proteinExistence type="inferred from homology"/>
<evidence type="ECO:0000256" key="12">
    <source>
        <dbReference type="RuleBase" id="RU003357"/>
    </source>
</evidence>
<keyword evidence="4" id="KW-0410">Iron transport</keyword>
<keyword evidence="6" id="KW-0408">Iron</keyword>
<feature type="domain" description="TonB-dependent receptor-like beta-barrel" evidence="14">
    <location>
        <begin position="306"/>
        <end position="759"/>
    </location>
</feature>
<dbReference type="Proteomes" id="UP000095392">
    <property type="component" value="Unassembled WGS sequence"/>
</dbReference>
<evidence type="ECO:0000256" key="11">
    <source>
        <dbReference type="PROSITE-ProRule" id="PRU01360"/>
    </source>
</evidence>
<evidence type="ECO:0000256" key="6">
    <source>
        <dbReference type="ARBA" id="ARBA00023004"/>
    </source>
</evidence>
<keyword evidence="13" id="KW-0732">Signal</keyword>
<dbReference type="InterPro" id="IPR000531">
    <property type="entry name" value="Beta-barrel_TonB"/>
</dbReference>
<dbReference type="PROSITE" id="PS52016">
    <property type="entry name" value="TONB_DEPENDENT_REC_3"/>
    <property type="match status" value="1"/>
</dbReference>
<dbReference type="InterPro" id="IPR036942">
    <property type="entry name" value="Beta-barrel_TonB_sf"/>
</dbReference>
<evidence type="ECO:0000256" key="2">
    <source>
        <dbReference type="ARBA" id="ARBA00022448"/>
    </source>
</evidence>
<dbReference type="InterPro" id="IPR012910">
    <property type="entry name" value="Plug_dom"/>
</dbReference>
<reference evidence="17 18" key="1">
    <citation type="submission" date="2016-09" db="EMBL/GenBank/DDBJ databases">
        <title>Draft Genome Sequence of four Alteromonas macleodii strains isolated from copper coupons and grown long-term at elevated copper levels.</title>
        <authorList>
            <person name="Cusick K."/>
            <person name="Dale J."/>
            <person name="Little B."/>
            <person name="Biffinger J."/>
        </authorList>
    </citation>
    <scope>NUCLEOTIDE SEQUENCE [LARGE SCALE GENOMIC DNA]</scope>
    <source>
        <strain evidence="17 18">KCP01</strain>
    </source>
</reference>
<keyword evidence="17" id="KW-0675">Receptor</keyword>
<dbReference type="Pfam" id="PF00593">
    <property type="entry name" value="TonB_dep_Rec_b-barrel"/>
    <property type="match status" value="1"/>
</dbReference>
<dbReference type="PANTHER" id="PTHR32552">
    <property type="entry name" value="FERRICHROME IRON RECEPTOR-RELATED"/>
    <property type="match status" value="1"/>
</dbReference>
<evidence type="ECO:0000256" key="7">
    <source>
        <dbReference type="ARBA" id="ARBA00023065"/>
    </source>
</evidence>
<keyword evidence="3 11" id="KW-1134">Transmembrane beta strand</keyword>
<dbReference type="EMBL" id="LR812090">
    <property type="protein sequence ID" value="CAB9495234.1"/>
    <property type="molecule type" value="Genomic_DNA"/>
</dbReference>
<dbReference type="GeneID" id="56268329"/>
<feature type="chain" id="PRO_5009191097" evidence="13">
    <location>
        <begin position="32"/>
        <end position="802"/>
    </location>
</feature>
<keyword evidence="7" id="KW-0406">Ion transport</keyword>
<dbReference type="SUPFAM" id="SSF56935">
    <property type="entry name" value="Porins"/>
    <property type="match status" value="1"/>
</dbReference>
<dbReference type="AlphaFoldDB" id="A0A1E7DB04"/>
<evidence type="ECO:0000313" key="17">
    <source>
        <dbReference type="EMBL" id="OES29203.1"/>
    </source>
</evidence>
<evidence type="ECO:0000256" key="8">
    <source>
        <dbReference type="ARBA" id="ARBA00023077"/>
    </source>
</evidence>
<evidence type="ECO:0000259" key="15">
    <source>
        <dbReference type="Pfam" id="PF07715"/>
    </source>
</evidence>
<evidence type="ECO:0000313" key="18">
    <source>
        <dbReference type="Proteomes" id="UP000095392"/>
    </source>
</evidence>
<dbReference type="GO" id="GO:0009279">
    <property type="term" value="C:cell outer membrane"/>
    <property type="evidence" value="ECO:0007669"/>
    <property type="project" value="UniProtKB-SubCell"/>
</dbReference>
<evidence type="ECO:0000313" key="16">
    <source>
        <dbReference type="EMBL" id="CAB9495234.1"/>
    </source>
</evidence>